<reference evidence="1 3" key="1">
    <citation type="journal article" date="2016" name="Genome Announc.">
        <title>Draft Genome Sequences of Five Rapidly Growing Mycobacterium Species, M. thermoresistibile, M. fortuitum subsp. acetamidolyticum, M. canariasense, M. brisbanense, and M. novocastrense.</title>
        <authorList>
            <person name="Katahira K."/>
            <person name="Ogura Y."/>
            <person name="Gotoh Y."/>
            <person name="Hayashi T."/>
        </authorList>
    </citation>
    <scope>NUCLEOTIDE SEQUENCE [LARGE SCALE GENOMIC DNA]</scope>
    <source>
        <strain evidence="1 3">JCM18114</strain>
    </source>
</reference>
<dbReference type="InterPro" id="IPR036513">
    <property type="entry name" value="STAS_dom_sf"/>
</dbReference>
<reference evidence="2" key="3">
    <citation type="journal article" date="2022" name="BMC Genomics">
        <title>Comparative genome analysis of mycobacteria focusing on tRNA and non-coding RNA.</title>
        <authorList>
            <person name="Behra P.R.K."/>
            <person name="Pettersson B.M.F."/>
            <person name="Ramesh M."/>
            <person name="Das S."/>
            <person name="Dasgupta S."/>
            <person name="Kirsebom L.A."/>
        </authorList>
    </citation>
    <scope>NUCLEOTIDE SEQUENCE</scope>
    <source>
        <strain evidence="2">DSM 44203</strain>
    </source>
</reference>
<dbReference type="Proteomes" id="UP000069773">
    <property type="component" value="Unassembled WGS sequence"/>
</dbReference>
<protein>
    <submittedName>
        <fullName evidence="2">Anti-anti-sigma factor</fullName>
    </submittedName>
</protein>
<gene>
    <name evidence="2" type="ORF">H7I77_07200</name>
    <name evidence="1" type="ORF">RMCN_3898</name>
</gene>
<dbReference type="RefSeq" id="WP_067392603.1">
    <property type="nucleotide sequence ID" value="NZ_BCTA01000052.1"/>
</dbReference>
<dbReference type="SUPFAM" id="SSF52091">
    <property type="entry name" value="SpoIIaa-like"/>
    <property type="match status" value="1"/>
</dbReference>
<proteinExistence type="predicted"/>
<accession>A0AAW5SGL1</accession>
<evidence type="ECO:0000313" key="3">
    <source>
        <dbReference type="Proteomes" id="UP000069773"/>
    </source>
</evidence>
<comment type="caution">
    <text evidence="2">The sequence shown here is derived from an EMBL/GenBank/DDBJ whole genome shotgun (WGS) entry which is preliminary data.</text>
</comment>
<dbReference type="Proteomes" id="UP001207528">
    <property type="component" value="Unassembled WGS sequence"/>
</dbReference>
<organism evidence="2 4">
    <name type="scientific">Mycolicibacterium novocastrense</name>
    <name type="common">Mycobacterium novocastrense</name>
    <dbReference type="NCBI Taxonomy" id="59813"/>
    <lineage>
        <taxon>Bacteria</taxon>
        <taxon>Bacillati</taxon>
        <taxon>Actinomycetota</taxon>
        <taxon>Actinomycetes</taxon>
        <taxon>Mycobacteriales</taxon>
        <taxon>Mycobacteriaceae</taxon>
        <taxon>Mycolicibacterium</taxon>
    </lineage>
</organism>
<dbReference type="Gene3D" id="3.30.750.24">
    <property type="entry name" value="STAS domain"/>
    <property type="match status" value="1"/>
</dbReference>
<sequence>MYGNPTFDCAGAQLHAVCRQLATVVTVDGIIDDRNIERLTAFVRRFVLAEKPFILDLSGVSSCAEQLISLMYDVDECCYHTEVDWAVIASDEVQRVLHTSGVSVPVAESVPDALHHFAESIEKRRRLLPLLTQKTA</sequence>
<name>A0AAW5SGL1_MYCNV</name>
<dbReference type="AlphaFoldDB" id="A0AAW5SGL1"/>
<dbReference type="EMBL" id="BCTA01000052">
    <property type="protein sequence ID" value="GAT10765.1"/>
    <property type="molecule type" value="Genomic_DNA"/>
</dbReference>
<reference evidence="2" key="2">
    <citation type="submission" date="2020-07" db="EMBL/GenBank/DDBJ databases">
        <authorList>
            <person name="Pettersson B.M.F."/>
            <person name="Behra P.R.K."/>
            <person name="Ramesh M."/>
            <person name="Das S."/>
            <person name="Dasgupta S."/>
            <person name="Kirsebom L.A."/>
        </authorList>
    </citation>
    <scope>NUCLEOTIDE SEQUENCE</scope>
    <source>
        <strain evidence="2">DSM 44203</strain>
    </source>
</reference>
<evidence type="ECO:0000313" key="1">
    <source>
        <dbReference type="EMBL" id="GAT10765.1"/>
    </source>
</evidence>
<evidence type="ECO:0000313" key="4">
    <source>
        <dbReference type="Proteomes" id="UP001207528"/>
    </source>
</evidence>
<keyword evidence="3" id="KW-1185">Reference proteome</keyword>
<dbReference type="EMBL" id="JACKTI010000024">
    <property type="protein sequence ID" value="MCV7023141.1"/>
    <property type="molecule type" value="Genomic_DNA"/>
</dbReference>
<evidence type="ECO:0000313" key="2">
    <source>
        <dbReference type="EMBL" id="MCV7023141.1"/>
    </source>
</evidence>